<evidence type="ECO:0000313" key="4">
    <source>
        <dbReference type="EMBL" id="WOH38087.1"/>
    </source>
</evidence>
<feature type="signal peptide" evidence="2">
    <location>
        <begin position="1"/>
        <end position="21"/>
    </location>
</feature>
<reference evidence="4 5" key="1">
    <citation type="submission" date="2023-09" db="EMBL/GenBank/DDBJ databases">
        <authorList>
            <person name="Qi X."/>
        </authorList>
    </citation>
    <scope>NUCLEOTIDE SEQUENCE [LARGE SCALE GENOMIC DNA]</scope>
    <source>
        <strain evidence="4 5">S1-1</strain>
    </source>
</reference>
<gene>
    <name evidence="4" type="ORF">RI844_02280</name>
</gene>
<feature type="chain" id="PRO_5045505904" evidence="2">
    <location>
        <begin position="22"/>
        <end position="216"/>
    </location>
</feature>
<sequence>MRKYLSCCAVLLTCFATSVLAKQQQTAPARSYFYLGGIIGNADTKETFEGQLRPNGVEFSQSDENSAFGIYIGFNFADKWSLESSIVITGGLKERPSTLPIDEVYLTALTVTPVLHIDLSEHISVYVKAGLGFLLYSEDLHKHGELYRHSDDDYWAGAGLALGAGMEVDVSEHVAFRLGYDVIEADLEADENNHHQNLIDVEEEFSMMSMSMHYKF</sequence>
<dbReference type="Pfam" id="PF13505">
    <property type="entry name" value="OMP_b-brl"/>
    <property type="match status" value="1"/>
</dbReference>
<evidence type="ECO:0000256" key="1">
    <source>
        <dbReference type="ARBA" id="ARBA00022729"/>
    </source>
</evidence>
<keyword evidence="1 2" id="KW-0732">Signal</keyword>
<dbReference type="InterPro" id="IPR011250">
    <property type="entry name" value="OMP/PagP_B-barrel"/>
</dbReference>
<keyword evidence="5" id="KW-1185">Reference proteome</keyword>
<dbReference type="RefSeq" id="WP_348396860.1">
    <property type="nucleotide sequence ID" value="NZ_CP136600.1"/>
</dbReference>
<name>A0ABZ0GQ39_9GAMM</name>
<organism evidence="4 5">
    <name type="scientific">Thalassotalea fonticola</name>
    <dbReference type="NCBI Taxonomy" id="3065649"/>
    <lineage>
        <taxon>Bacteria</taxon>
        <taxon>Pseudomonadati</taxon>
        <taxon>Pseudomonadota</taxon>
        <taxon>Gammaproteobacteria</taxon>
        <taxon>Alteromonadales</taxon>
        <taxon>Colwelliaceae</taxon>
        <taxon>Thalassotalea</taxon>
    </lineage>
</organism>
<feature type="domain" description="Outer membrane protein beta-barrel" evidence="3">
    <location>
        <begin position="12"/>
        <end position="187"/>
    </location>
</feature>
<proteinExistence type="predicted"/>
<dbReference type="SUPFAM" id="SSF56925">
    <property type="entry name" value="OMPA-like"/>
    <property type="match status" value="1"/>
</dbReference>
<dbReference type="Proteomes" id="UP001301442">
    <property type="component" value="Chromosome"/>
</dbReference>
<protein>
    <submittedName>
        <fullName evidence="4">Outer membrane beta-barrel protein</fullName>
    </submittedName>
</protein>
<accession>A0ABZ0GQ39</accession>
<dbReference type="InterPro" id="IPR027385">
    <property type="entry name" value="Beta-barrel_OMP"/>
</dbReference>
<dbReference type="EMBL" id="CP136600">
    <property type="protein sequence ID" value="WOH38087.1"/>
    <property type="molecule type" value="Genomic_DNA"/>
</dbReference>
<evidence type="ECO:0000256" key="2">
    <source>
        <dbReference type="SAM" id="SignalP"/>
    </source>
</evidence>
<evidence type="ECO:0000313" key="5">
    <source>
        <dbReference type="Proteomes" id="UP001301442"/>
    </source>
</evidence>
<dbReference type="Gene3D" id="2.40.160.20">
    <property type="match status" value="1"/>
</dbReference>
<evidence type="ECO:0000259" key="3">
    <source>
        <dbReference type="Pfam" id="PF13505"/>
    </source>
</evidence>